<dbReference type="PRINTS" id="PR00301">
    <property type="entry name" value="HEATSHOCK70"/>
</dbReference>
<protein>
    <submittedName>
        <fullName evidence="5">Molecular chaperone DNAK</fullName>
    </submittedName>
</protein>
<dbReference type="InParanoid" id="A0A146G5I5"/>
<name>A0A146G5I5_TERSA</name>
<gene>
    <name evidence="5" type="ORF">TSACC_21262</name>
</gene>
<reference evidence="6" key="1">
    <citation type="journal article" date="2017" name="Genome Announc.">
        <title>Draft Genome Sequence of Terrimicrobium sacchariphilum NM-5T, a Facultative Anaerobic Soil Bacterium of the Class Spartobacteria.</title>
        <authorList>
            <person name="Qiu Y.L."/>
            <person name="Tourlousse D.M."/>
            <person name="Matsuura N."/>
            <person name="Ohashi A."/>
            <person name="Sekiguchi Y."/>
        </authorList>
    </citation>
    <scope>NUCLEOTIDE SEQUENCE [LARGE SCALE GENOMIC DNA]</scope>
    <source>
        <strain evidence="6">NM-5</strain>
    </source>
</reference>
<dbReference type="PROSITE" id="PS01036">
    <property type="entry name" value="HSP70_3"/>
    <property type="match status" value="1"/>
</dbReference>
<proteinExistence type="inferred from homology"/>
<sequence>MIVGIDLGTTNSLIGAMDAGFPVLFADENGCRLTPSALYFPEDATEPVVGWEALEHRETGVLSIKRLMGSRVGEVETTLPVVGRPGEPVRLQVGSQTLSPEEISAFILRKLKVQAERVLGGPVTKAVITVPAYFNDAQRSATKRAGELAGFEVERLLAEPTAAALAYGLDRLGEKSHVAVYDLGGGTFDISVLELSGGVFQVLATNGDTRLGGDDFDRAIAEKFGISLAEAEARKREGGEQIAEVCRPILEKTRLHCLRSLHDAKVDVGQLDEVILVGGSTRMPLVREFVREVFGKEPNVSQHPDEAVALGAAIQAGILSGSVQNVTLLDVTPLSLGIETFGGLMNVLIPRNTTIPCRAGEMFANAAANQTSMRITVLQGEREMARDNWKLGEFVVSFAPAPRGQARVGVQFEIDANGLLQVLARDIATGVDTKVAIESAVEVSDEAVEKMLEDSLEHAFEDMDERVFTEATIKADEMLPAVDKALAALGDKVPESDRAAILAAAGAVRSAKAEKSLSKLKAALADLDRLTEPLAAQLIELAMGS</sequence>
<dbReference type="OrthoDB" id="9766019at2"/>
<dbReference type="SUPFAM" id="SSF100920">
    <property type="entry name" value="Heat shock protein 70kD (HSP70), peptide-binding domain"/>
    <property type="match status" value="1"/>
</dbReference>
<evidence type="ECO:0000256" key="3">
    <source>
        <dbReference type="ARBA" id="ARBA00022840"/>
    </source>
</evidence>
<dbReference type="InterPro" id="IPR029047">
    <property type="entry name" value="HSP70_peptide-bd_sf"/>
</dbReference>
<dbReference type="RefSeq" id="WP_075078665.1">
    <property type="nucleotide sequence ID" value="NZ_BDCO01000002.1"/>
</dbReference>
<dbReference type="SUPFAM" id="SSF53067">
    <property type="entry name" value="Actin-like ATPase domain"/>
    <property type="match status" value="1"/>
</dbReference>
<evidence type="ECO:0000256" key="4">
    <source>
        <dbReference type="RuleBase" id="RU003322"/>
    </source>
</evidence>
<dbReference type="Proteomes" id="UP000076023">
    <property type="component" value="Unassembled WGS sequence"/>
</dbReference>
<dbReference type="InterPro" id="IPR029048">
    <property type="entry name" value="HSP70_C_sf"/>
</dbReference>
<dbReference type="Gene3D" id="3.90.640.10">
    <property type="entry name" value="Actin, Chain A, domain 4"/>
    <property type="match status" value="2"/>
</dbReference>
<dbReference type="SUPFAM" id="SSF100934">
    <property type="entry name" value="Heat shock protein 70kD (HSP70), C-terminal subdomain"/>
    <property type="match status" value="1"/>
</dbReference>
<dbReference type="GO" id="GO:0140662">
    <property type="term" value="F:ATP-dependent protein folding chaperone"/>
    <property type="evidence" value="ECO:0007669"/>
    <property type="project" value="InterPro"/>
</dbReference>
<evidence type="ECO:0000256" key="1">
    <source>
        <dbReference type="ARBA" id="ARBA00007381"/>
    </source>
</evidence>
<organism evidence="5 6">
    <name type="scientific">Terrimicrobium sacchariphilum</name>
    <dbReference type="NCBI Taxonomy" id="690879"/>
    <lineage>
        <taxon>Bacteria</taxon>
        <taxon>Pseudomonadati</taxon>
        <taxon>Verrucomicrobiota</taxon>
        <taxon>Terrimicrobiia</taxon>
        <taxon>Terrimicrobiales</taxon>
        <taxon>Terrimicrobiaceae</taxon>
        <taxon>Terrimicrobium</taxon>
    </lineage>
</organism>
<dbReference type="InterPro" id="IPR018181">
    <property type="entry name" value="Heat_shock_70_CS"/>
</dbReference>
<dbReference type="EMBL" id="BDCO01000002">
    <property type="protein sequence ID" value="GAT32860.1"/>
    <property type="molecule type" value="Genomic_DNA"/>
</dbReference>
<dbReference type="Pfam" id="PF00012">
    <property type="entry name" value="HSP70"/>
    <property type="match status" value="2"/>
</dbReference>
<dbReference type="InterPro" id="IPR013126">
    <property type="entry name" value="Hsp_70_fam"/>
</dbReference>
<evidence type="ECO:0000313" key="6">
    <source>
        <dbReference type="Proteomes" id="UP000076023"/>
    </source>
</evidence>
<dbReference type="STRING" id="690879.TSACC_21262"/>
<comment type="similarity">
    <text evidence="1 4">Belongs to the heat shock protein 70 family.</text>
</comment>
<dbReference type="AlphaFoldDB" id="A0A146G5I5"/>
<keyword evidence="3 4" id="KW-0067">ATP-binding</keyword>
<dbReference type="PANTHER" id="PTHR19375">
    <property type="entry name" value="HEAT SHOCK PROTEIN 70KDA"/>
    <property type="match status" value="1"/>
</dbReference>
<dbReference type="Gene3D" id="2.60.34.10">
    <property type="entry name" value="Substrate Binding Domain Of DNAk, Chain A, domain 1"/>
    <property type="match status" value="1"/>
</dbReference>
<accession>A0A146G5I5</accession>
<comment type="caution">
    <text evidence="5">The sequence shown here is derived from an EMBL/GenBank/DDBJ whole genome shotgun (WGS) entry which is preliminary data.</text>
</comment>
<dbReference type="GO" id="GO:0005524">
    <property type="term" value="F:ATP binding"/>
    <property type="evidence" value="ECO:0007669"/>
    <property type="project" value="UniProtKB-KW"/>
</dbReference>
<dbReference type="Gene3D" id="1.20.1270.10">
    <property type="match status" value="1"/>
</dbReference>
<keyword evidence="6" id="KW-1185">Reference proteome</keyword>
<dbReference type="Gene3D" id="3.30.420.40">
    <property type="match status" value="4"/>
</dbReference>
<evidence type="ECO:0000256" key="2">
    <source>
        <dbReference type="ARBA" id="ARBA00022741"/>
    </source>
</evidence>
<dbReference type="InterPro" id="IPR043129">
    <property type="entry name" value="ATPase_NBD"/>
</dbReference>
<dbReference type="PROSITE" id="PS00297">
    <property type="entry name" value="HSP70_1"/>
    <property type="match status" value="1"/>
</dbReference>
<dbReference type="PROSITE" id="PS00329">
    <property type="entry name" value="HSP70_2"/>
    <property type="match status" value="1"/>
</dbReference>
<evidence type="ECO:0000313" key="5">
    <source>
        <dbReference type="EMBL" id="GAT32860.1"/>
    </source>
</evidence>
<keyword evidence="2 4" id="KW-0547">Nucleotide-binding</keyword>